<gene>
    <name evidence="1" type="ORF">PXEA_LOCUS27431</name>
</gene>
<dbReference type="Proteomes" id="UP000784294">
    <property type="component" value="Unassembled WGS sequence"/>
</dbReference>
<sequence>MNRKDQLYSVCQSDKKPSECQNMNNFQPCTIESTGQDEASHLPEYASDTLYLEDEENRSLTPREMMKIKKQIQADARAREIRDATEESRLNKEIARRRKQEAFIPSTVGFAMISLKA</sequence>
<protein>
    <submittedName>
        <fullName evidence="1">Uncharacterized protein</fullName>
    </submittedName>
</protein>
<name>A0A3S5AD96_9PLAT</name>
<dbReference type="EMBL" id="CAAALY010246790">
    <property type="protein sequence ID" value="VEL33991.1"/>
    <property type="molecule type" value="Genomic_DNA"/>
</dbReference>
<evidence type="ECO:0000313" key="1">
    <source>
        <dbReference type="EMBL" id="VEL33991.1"/>
    </source>
</evidence>
<comment type="caution">
    <text evidence="1">The sequence shown here is derived from an EMBL/GenBank/DDBJ whole genome shotgun (WGS) entry which is preliminary data.</text>
</comment>
<keyword evidence="2" id="KW-1185">Reference proteome</keyword>
<evidence type="ECO:0000313" key="2">
    <source>
        <dbReference type="Proteomes" id="UP000784294"/>
    </source>
</evidence>
<proteinExistence type="predicted"/>
<accession>A0A3S5AD96</accession>
<organism evidence="1 2">
    <name type="scientific">Protopolystoma xenopodis</name>
    <dbReference type="NCBI Taxonomy" id="117903"/>
    <lineage>
        <taxon>Eukaryota</taxon>
        <taxon>Metazoa</taxon>
        <taxon>Spiralia</taxon>
        <taxon>Lophotrochozoa</taxon>
        <taxon>Platyhelminthes</taxon>
        <taxon>Monogenea</taxon>
        <taxon>Polyopisthocotylea</taxon>
        <taxon>Polystomatidea</taxon>
        <taxon>Polystomatidae</taxon>
        <taxon>Protopolystoma</taxon>
    </lineage>
</organism>
<reference evidence="1" key="1">
    <citation type="submission" date="2018-11" db="EMBL/GenBank/DDBJ databases">
        <authorList>
            <consortium name="Pathogen Informatics"/>
        </authorList>
    </citation>
    <scope>NUCLEOTIDE SEQUENCE</scope>
</reference>
<dbReference type="AlphaFoldDB" id="A0A3S5AD96"/>